<evidence type="ECO:0000313" key="21">
    <source>
        <dbReference type="Proteomes" id="UP001288320"/>
    </source>
</evidence>
<dbReference type="InterPro" id="IPR024567">
    <property type="entry name" value="RNase_HII/HIII_dom"/>
</dbReference>
<evidence type="ECO:0000256" key="6">
    <source>
        <dbReference type="ARBA" id="ARBA00012180"/>
    </source>
</evidence>
<dbReference type="GO" id="GO:0043137">
    <property type="term" value="P:DNA replication, removal of RNA primer"/>
    <property type="evidence" value="ECO:0007669"/>
    <property type="project" value="TreeGrafter"/>
</dbReference>
<keyword evidence="13 14" id="KW-0464">Manganese</keyword>
<feature type="binding site" evidence="14 15">
    <location>
        <position position="29"/>
    </location>
    <ligand>
        <name>a divalent metal cation</name>
        <dbReference type="ChEBI" id="CHEBI:60240"/>
    </ligand>
</feature>
<comment type="cofactor">
    <cofactor evidence="14 15">
        <name>Mn(2+)</name>
        <dbReference type="ChEBI" id="CHEBI:29035"/>
    </cofactor>
    <cofactor evidence="14 15">
        <name>Mg(2+)</name>
        <dbReference type="ChEBI" id="CHEBI:18420"/>
    </cofactor>
    <text evidence="14 15">Manganese or magnesium. Binds 1 divalent metal ion per monomer in the absence of substrate. May bind a second metal ion after substrate binding.</text>
</comment>
<evidence type="ECO:0000313" key="19">
    <source>
        <dbReference type="EMBL" id="MDY5145724.1"/>
    </source>
</evidence>
<evidence type="ECO:0000313" key="18">
    <source>
        <dbReference type="EMBL" id="MDY5139825.1"/>
    </source>
</evidence>
<evidence type="ECO:0000256" key="8">
    <source>
        <dbReference type="ARBA" id="ARBA00022490"/>
    </source>
</evidence>
<dbReference type="GO" id="GO:0006298">
    <property type="term" value="P:mismatch repair"/>
    <property type="evidence" value="ECO:0007669"/>
    <property type="project" value="TreeGrafter"/>
</dbReference>
<feature type="binding site" evidence="14 15">
    <location>
        <position position="28"/>
    </location>
    <ligand>
        <name>a divalent metal cation</name>
        <dbReference type="ChEBI" id="CHEBI:60240"/>
    </ligand>
</feature>
<keyword evidence="12 14" id="KW-0378">Hydrolase</keyword>
<dbReference type="Proteomes" id="UP001288320">
    <property type="component" value="Unassembled WGS sequence"/>
</dbReference>
<dbReference type="AlphaFoldDB" id="A0AAW9HG60"/>
<protein>
    <recommendedName>
        <fullName evidence="7 14">Ribonuclease HII</fullName>
        <shortName evidence="14">RNase HII</shortName>
        <ecNumber evidence="6 14">3.1.26.4</ecNumber>
    </recommendedName>
</protein>
<dbReference type="InterPro" id="IPR012337">
    <property type="entry name" value="RNaseH-like_sf"/>
</dbReference>
<accession>A0AAW9HG60</accession>
<keyword evidence="8 14" id="KW-0963">Cytoplasm</keyword>
<dbReference type="PANTHER" id="PTHR10954">
    <property type="entry name" value="RIBONUCLEASE H2 SUBUNIT A"/>
    <property type="match status" value="1"/>
</dbReference>
<evidence type="ECO:0000256" key="16">
    <source>
        <dbReference type="RuleBase" id="RU003515"/>
    </source>
</evidence>
<dbReference type="GO" id="GO:0030145">
    <property type="term" value="F:manganese ion binding"/>
    <property type="evidence" value="ECO:0007669"/>
    <property type="project" value="UniProtKB-UniRule"/>
</dbReference>
<dbReference type="EMBL" id="JAWNFY010000003">
    <property type="protein sequence ID" value="MDY5145724.1"/>
    <property type="molecule type" value="Genomic_DNA"/>
</dbReference>
<feature type="domain" description="RNase H type-2" evidence="17">
    <location>
        <begin position="22"/>
        <end position="225"/>
    </location>
</feature>
<feature type="binding site" evidence="14 15">
    <location>
        <position position="126"/>
    </location>
    <ligand>
        <name>a divalent metal cation</name>
        <dbReference type="ChEBI" id="CHEBI:60240"/>
    </ligand>
</feature>
<comment type="catalytic activity">
    <reaction evidence="1 14 15 16">
        <text>Endonucleolytic cleavage to 5'-phosphomonoester.</text>
        <dbReference type="EC" id="3.1.26.4"/>
    </reaction>
</comment>
<dbReference type="Proteomes" id="UP001284901">
    <property type="component" value="Unassembled WGS sequence"/>
</dbReference>
<proteinExistence type="inferred from homology"/>
<dbReference type="InterPro" id="IPR036397">
    <property type="entry name" value="RNaseH_sf"/>
</dbReference>
<dbReference type="InterPro" id="IPR001352">
    <property type="entry name" value="RNase_HII/HIII"/>
</dbReference>
<comment type="caution">
    <text evidence="18">The sequence shown here is derived from an EMBL/GenBank/DDBJ whole genome shotgun (WGS) entry which is preliminary data.</text>
</comment>
<dbReference type="CDD" id="cd07182">
    <property type="entry name" value="RNase_HII_bacteria_HII_like"/>
    <property type="match status" value="1"/>
</dbReference>
<dbReference type="GO" id="GO:0032299">
    <property type="term" value="C:ribonuclease H2 complex"/>
    <property type="evidence" value="ECO:0007669"/>
    <property type="project" value="TreeGrafter"/>
</dbReference>
<reference evidence="18 20" key="1">
    <citation type="submission" date="2023-10" db="EMBL/GenBank/DDBJ databases">
        <title>Whole Genome based description of the genera Actinobaculum and Actinotignum reveals a complex phylogenetic relationship within the species included in the genus Actinotignum.</title>
        <authorList>
            <person name="Jensen C.S."/>
            <person name="Dargis R."/>
            <person name="Kemp M."/>
            <person name="Christensen J.J."/>
        </authorList>
    </citation>
    <scope>NUCLEOTIDE SEQUENCE</scope>
    <source>
        <strain evidence="19 20">SLA_B089</strain>
        <strain evidence="18">SLA_B245</strain>
    </source>
</reference>
<sequence length="225" mass="24408">MQEPDRTVEKELLARLEERGGRILAAVDEVGRGAIAGPVCVGIALLDRNTPDAFPPGLRDSKMLSAHRRETIYQAARDWPLAVAVGSAPASVIDQVGIIEALRCAAADALTQLEKEGLRPDAVLLDGKHNWWAQDSLFDAEPTVPQLPVTTVIKGDASCAGVAAASVVAKVERDRYMEALAKEFPDYDWEHNKGYGTPSHLEAIAQVGPSPYHRMSWHLPAVRSE</sequence>
<dbReference type="Gene3D" id="3.30.420.10">
    <property type="entry name" value="Ribonuclease H-like superfamily/Ribonuclease H"/>
    <property type="match status" value="1"/>
</dbReference>
<evidence type="ECO:0000256" key="13">
    <source>
        <dbReference type="ARBA" id="ARBA00023211"/>
    </source>
</evidence>
<dbReference type="Pfam" id="PF01351">
    <property type="entry name" value="RNase_HII"/>
    <property type="match status" value="1"/>
</dbReference>
<organism evidence="18 21">
    <name type="scientific">Actinotignum timonense</name>
    <dbReference type="NCBI Taxonomy" id="1870995"/>
    <lineage>
        <taxon>Bacteria</taxon>
        <taxon>Bacillati</taxon>
        <taxon>Actinomycetota</taxon>
        <taxon>Actinomycetes</taxon>
        <taxon>Actinomycetales</taxon>
        <taxon>Actinomycetaceae</taxon>
        <taxon>Actinotignum</taxon>
    </lineage>
</organism>
<evidence type="ECO:0000256" key="1">
    <source>
        <dbReference type="ARBA" id="ARBA00000077"/>
    </source>
</evidence>
<dbReference type="RefSeq" id="WP_087070998.1">
    <property type="nucleotide sequence ID" value="NZ_CAUPFC010000001.1"/>
</dbReference>
<gene>
    <name evidence="14" type="primary">rnhB</name>
    <name evidence="18" type="ORF">R6G74_00630</name>
    <name evidence="19" type="ORF">R6P33_01635</name>
</gene>
<keyword evidence="10 14" id="KW-0479">Metal-binding</keyword>
<keyword evidence="20" id="KW-1185">Reference proteome</keyword>
<dbReference type="GO" id="GO:0005737">
    <property type="term" value="C:cytoplasm"/>
    <property type="evidence" value="ECO:0007669"/>
    <property type="project" value="UniProtKB-SubCell"/>
</dbReference>
<evidence type="ECO:0000259" key="17">
    <source>
        <dbReference type="PROSITE" id="PS51975"/>
    </source>
</evidence>
<evidence type="ECO:0000256" key="4">
    <source>
        <dbReference type="ARBA" id="ARBA00004496"/>
    </source>
</evidence>
<dbReference type="NCBIfam" id="NF000595">
    <property type="entry name" value="PRK00015.1-3"/>
    <property type="match status" value="1"/>
</dbReference>
<dbReference type="PANTHER" id="PTHR10954:SF18">
    <property type="entry name" value="RIBONUCLEASE HII"/>
    <property type="match status" value="1"/>
</dbReference>
<evidence type="ECO:0000256" key="3">
    <source>
        <dbReference type="ARBA" id="ARBA00004065"/>
    </source>
</evidence>
<evidence type="ECO:0000313" key="20">
    <source>
        <dbReference type="Proteomes" id="UP001284901"/>
    </source>
</evidence>
<evidence type="ECO:0000256" key="10">
    <source>
        <dbReference type="ARBA" id="ARBA00022723"/>
    </source>
</evidence>
<comment type="subcellular location">
    <subcellularLocation>
        <location evidence="4 14">Cytoplasm</location>
    </subcellularLocation>
</comment>
<keyword evidence="11 14" id="KW-0255">Endonuclease</keyword>
<name>A0AAW9HG60_9ACTO</name>
<dbReference type="PROSITE" id="PS51975">
    <property type="entry name" value="RNASE_H_2"/>
    <property type="match status" value="1"/>
</dbReference>
<dbReference type="SUPFAM" id="SSF53098">
    <property type="entry name" value="Ribonuclease H-like"/>
    <property type="match status" value="1"/>
</dbReference>
<keyword evidence="9 14" id="KW-0540">Nuclease</keyword>
<comment type="cofactor">
    <cofactor evidence="2">
        <name>Mg(2+)</name>
        <dbReference type="ChEBI" id="CHEBI:18420"/>
    </cofactor>
</comment>
<dbReference type="GeneID" id="92813902"/>
<dbReference type="EMBL" id="JAWNFV010000001">
    <property type="protein sequence ID" value="MDY5139825.1"/>
    <property type="molecule type" value="Genomic_DNA"/>
</dbReference>
<dbReference type="HAMAP" id="MF_00052_B">
    <property type="entry name" value="RNase_HII_B"/>
    <property type="match status" value="1"/>
</dbReference>
<evidence type="ECO:0000256" key="11">
    <source>
        <dbReference type="ARBA" id="ARBA00022759"/>
    </source>
</evidence>
<evidence type="ECO:0000256" key="14">
    <source>
        <dbReference type="HAMAP-Rule" id="MF_00052"/>
    </source>
</evidence>
<dbReference type="GO" id="GO:0004523">
    <property type="term" value="F:RNA-DNA hybrid ribonuclease activity"/>
    <property type="evidence" value="ECO:0007669"/>
    <property type="project" value="UniProtKB-UniRule"/>
</dbReference>
<evidence type="ECO:0000256" key="2">
    <source>
        <dbReference type="ARBA" id="ARBA00001946"/>
    </source>
</evidence>
<dbReference type="InterPro" id="IPR022898">
    <property type="entry name" value="RNase_HII"/>
</dbReference>
<dbReference type="EC" id="3.1.26.4" evidence="6 14"/>
<evidence type="ECO:0000256" key="7">
    <source>
        <dbReference type="ARBA" id="ARBA00019179"/>
    </source>
</evidence>
<evidence type="ECO:0000256" key="5">
    <source>
        <dbReference type="ARBA" id="ARBA00007383"/>
    </source>
</evidence>
<dbReference type="GO" id="GO:0003723">
    <property type="term" value="F:RNA binding"/>
    <property type="evidence" value="ECO:0007669"/>
    <property type="project" value="UniProtKB-UniRule"/>
</dbReference>
<evidence type="ECO:0000256" key="9">
    <source>
        <dbReference type="ARBA" id="ARBA00022722"/>
    </source>
</evidence>
<comment type="similarity">
    <text evidence="5 14 16">Belongs to the RNase HII family.</text>
</comment>
<evidence type="ECO:0000256" key="12">
    <source>
        <dbReference type="ARBA" id="ARBA00022801"/>
    </source>
</evidence>
<evidence type="ECO:0000256" key="15">
    <source>
        <dbReference type="PROSITE-ProRule" id="PRU01319"/>
    </source>
</evidence>
<comment type="function">
    <text evidence="3 14 16">Endonuclease that specifically degrades the RNA of RNA-DNA hybrids.</text>
</comment>